<organism evidence="3 4">
    <name type="scientific">Serratia quinivorans</name>
    <dbReference type="NCBI Taxonomy" id="137545"/>
    <lineage>
        <taxon>Bacteria</taxon>
        <taxon>Pseudomonadati</taxon>
        <taxon>Pseudomonadota</taxon>
        <taxon>Gammaproteobacteria</taxon>
        <taxon>Enterobacterales</taxon>
        <taxon>Yersiniaceae</taxon>
        <taxon>Serratia</taxon>
    </lineage>
</organism>
<name>A0ABV3URF1_9GAMM</name>
<dbReference type="PROSITE" id="PS00194">
    <property type="entry name" value="THIOREDOXIN_1"/>
    <property type="match status" value="1"/>
</dbReference>
<reference evidence="3 4" key="1">
    <citation type="submission" date="2024-07" db="EMBL/GenBank/DDBJ databases">
        <title>Genomes of novel Serratia strains from suburban soil.</title>
        <authorList>
            <person name="Markert E.X."/>
            <person name="Severe K."/>
            <person name="Severe L."/>
            <person name="Twing K.I."/>
            <person name="Ward L.M."/>
        </authorList>
    </citation>
    <scope>NUCLEOTIDE SEQUENCE [LARGE SCALE GENOMIC DNA]</scope>
    <source>
        <strain evidence="3 4">3C-UT</strain>
    </source>
</reference>
<dbReference type="Pfam" id="PF13899">
    <property type="entry name" value="Thioredoxin_7"/>
    <property type="match status" value="1"/>
</dbReference>
<keyword evidence="2" id="KW-0472">Membrane</keyword>
<keyword evidence="2" id="KW-1133">Transmembrane helix</keyword>
<dbReference type="EMBL" id="JBFQXQ010000144">
    <property type="protein sequence ID" value="MEX3175543.1"/>
    <property type="molecule type" value="Genomic_DNA"/>
</dbReference>
<evidence type="ECO:0000256" key="2">
    <source>
        <dbReference type="SAM" id="Phobius"/>
    </source>
</evidence>
<keyword evidence="2" id="KW-0812">Transmembrane</keyword>
<keyword evidence="1" id="KW-0676">Redox-active center</keyword>
<feature type="non-terminal residue" evidence="3">
    <location>
        <position position="1"/>
    </location>
</feature>
<feature type="non-terminal residue" evidence="3">
    <location>
        <position position="130"/>
    </location>
</feature>
<feature type="transmembrane region" description="Helical" evidence="2">
    <location>
        <begin position="13"/>
        <end position="33"/>
    </location>
</feature>
<evidence type="ECO:0000313" key="4">
    <source>
        <dbReference type="Proteomes" id="UP001558101"/>
    </source>
</evidence>
<dbReference type="Proteomes" id="UP001558101">
    <property type="component" value="Unassembled WGS sequence"/>
</dbReference>
<dbReference type="PANTHER" id="PTHR32234">
    <property type="entry name" value="THIOL:DISULFIDE INTERCHANGE PROTEIN DSBD"/>
    <property type="match status" value="1"/>
</dbReference>
<proteinExistence type="predicted"/>
<dbReference type="SUPFAM" id="SSF52833">
    <property type="entry name" value="Thioredoxin-like"/>
    <property type="match status" value="1"/>
</dbReference>
<feature type="transmembrane region" description="Helical" evidence="2">
    <location>
        <begin position="45"/>
        <end position="67"/>
    </location>
</feature>
<evidence type="ECO:0000256" key="1">
    <source>
        <dbReference type="ARBA" id="ARBA00023284"/>
    </source>
</evidence>
<dbReference type="InterPro" id="IPR036249">
    <property type="entry name" value="Thioredoxin-like_sf"/>
</dbReference>
<keyword evidence="4" id="KW-1185">Reference proteome</keyword>
<evidence type="ECO:0000313" key="3">
    <source>
        <dbReference type="EMBL" id="MEX3175543.1"/>
    </source>
</evidence>
<dbReference type="PANTHER" id="PTHR32234:SF3">
    <property type="entry name" value="SUPPRESSION OF COPPER SENSITIVITY PROTEIN"/>
    <property type="match status" value="1"/>
</dbReference>
<sequence length="130" mass="13875">SSLWLLRLMANDIGGVSTLVVGVLALLALLLAVGWQHGVRRAAKLAAATLVLVGVVLLAGSLPAGLWRQPLHDNVAWQPLSEEAITQALAQNKRVFVDVTADWCVTCKANQFNVLLRDDGQKALSAEDVV</sequence>
<dbReference type="InterPro" id="IPR017937">
    <property type="entry name" value="Thioredoxin_CS"/>
</dbReference>
<protein>
    <submittedName>
        <fullName evidence="3">Thioredoxin family protein</fullName>
    </submittedName>
</protein>
<dbReference type="RefSeq" id="WP_368454656.1">
    <property type="nucleotide sequence ID" value="NZ_JBFQXQ010000144.1"/>
</dbReference>
<gene>
    <name evidence="3" type="ORF">AB4M04_26210</name>
</gene>
<dbReference type="Gene3D" id="3.40.30.10">
    <property type="entry name" value="Glutaredoxin"/>
    <property type="match status" value="1"/>
</dbReference>
<comment type="caution">
    <text evidence="3">The sequence shown here is derived from an EMBL/GenBank/DDBJ whole genome shotgun (WGS) entry which is preliminary data.</text>
</comment>
<accession>A0ABV3URF1</accession>